<feature type="region of interest" description="Disordered" evidence="1">
    <location>
        <begin position="466"/>
        <end position="517"/>
    </location>
</feature>
<evidence type="ECO:0000313" key="4">
    <source>
        <dbReference type="Proteomes" id="UP000467840"/>
    </source>
</evidence>
<evidence type="ECO:0000313" key="3">
    <source>
        <dbReference type="EMBL" id="KAF2305154.1"/>
    </source>
</evidence>
<feature type="region of interest" description="Disordered" evidence="1">
    <location>
        <begin position="318"/>
        <end position="337"/>
    </location>
</feature>
<proteinExistence type="predicted"/>
<keyword evidence="2" id="KW-0812">Transmembrane</keyword>
<sequence length="780" mass="87080">MLSAANVTQKGNSAPSPNKSPMKTLILADPISYTNFQSSPSNFIFHFPSLSRGSKKSIHVSQEKSLFIPKPTNCSSINSPVTSNSVNYGGWDDLRLGGDLVSSGESTLLRDFLVSGGIDEKKHVFMFILGIFCAFAISRVRVSSIIVFPASVLIFAIGFSVGFFRGGSFNEFSVNASKKRAKDENFRLYAERLRSLVGVFDGFGAKFNDLKNAIQRAIDTKEIDVVDLENYISVIESIQASALNSKNVVEATIDGLGNSVSVLENQKSSGRKKKEIGEVGFEILQFVGGLFGEKLVDSKPNKVKDKDNVKQVAVQGLANDQSQGNSQGLANDQAQGNSSTMVMEGGILNSVDNDKGNRPSMFSQGLTNKSALDWDSERRIRIISENAKMNRGEKAGNGKRYIDAEEFSYQSSRLRFVDNQSISWKMNQNKENETWKSHDNLRNSMDFDFSYKHMETESSFVQEQMLKQSSAGYKSSHSRKINEDETYRSQFREEELNDDSWLPDHHSVSESEIGSSSSSMVSDDVMFDSYLTEANNLLKQAKECIRGKHDEEHVEIILYKSAKLLSKALAMKPMSLLAIGQLGNTYLLHGELKLKISRELRTVLSRRDPLLFENQHRIVKGLDERVTNKDKIASALVNVCEECEELLVEAGRKYRMALSIDGNDVRALYNWGLALSFRAQLIADIGPEAAFDADKVFLAAIDKFDAMMSKGNVYAPDALLRWGVVLQQRSRLQPRNSKEKVKLLMQAKRLYEDALNMDSNNLQVREALLSCVAELNRRLL</sequence>
<dbReference type="Proteomes" id="UP000467840">
    <property type="component" value="Chromosome 9"/>
</dbReference>
<dbReference type="AlphaFoldDB" id="A0A6A6LVZ1"/>
<comment type="caution">
    <text evidence="3">The sequence shown here is derived from an EMBL/GenBank/DDBJ whole genome shotgun (WGS) entry which is preliminary data.</text>
</comment>
<keyword evidence="2" id="KW-0472">Membrane</keyword>
<feature type="region of interest" description="Disordered" evidence="1">
    <location>
        <begin position="1"/>
        <end position="21"/>
    </location>
</feature>
<keyword evidence="4" id="KW-1185">Reference proteome</keyword>
<evidence type="ECO:0000256" key="1">
    <source>
        <dbReference type="SAM" id="MobiDB-lite"/>
    </source>
</evidence>
<dbReference type="InterPro" id="IPR011990">
    <property type="entry name" value="TPR-like_helical_dom_sf"/>
</dbReference>
<organism evidence="3 4">
    <name type="scientific">Hevea brasiliensis</name>
    <name type="common">Para rubber tree</name>
    <name type="synonym">Siphonia brasiliensis</name>
    <dbReference type="NCBI Taxonomy" id="3981"/>
    <lineage>
        <taxon>Eukaryota</taxon>
        <taxon>Viridiplantae</taxon>
        <taxon>Streptophyta</taxon>
        <taxon>Embryophyta</taxon>
        <taxon>Tracheophyta</taxon>
        <taxon>Spermatophyta</taxon>
        <taxon>Magnoliopsida</taxon>
        <taxon>eudicotyledons</taxon>
        <taxon>Gunneridae</taxon>
        <taxon>Pentapetalae</taxon>
        <taxon>rosids</taxon>
        <taxon>fabids</taxon>
        <taxon>Malpighiales</taxon>
        <taxon>Euphorbiaceae</taxon>
        <taxon>Crotonoideae</taxon>
        <taxon>Micrandreae</taxon>
        <taxon>Hevea</taxon>
    </lineage>
</organism>
<protein>
    <submittedName>
        <fullName evidence="3">Uncharacterized protein</fullName>
    </submittedName>
</protein>
<feature type="compositionally biased region" description="Polar residues" evidence="1">
    <location>
        <begin position="466"/>
        <end position="475"/>
    </location>
</feature>
<feature type="compositionally biased region" description="Basic and acidic residues" evidence="1">
    <location>
        <begin position="480"/>
        <end position="494"/>
    </location>
</feature>
<dbReference type="PANTHER" id="PTHR36888:SF2">
    <property type="entry name" value="TETRATRICOPEPTIDE REPEAT (TPR)-LIKE SUPERFAMILY PROTEIN"/>
    <property type="match status" value="1"/>
</dbReference>
<dbReference type="EMBL" id="JAAGAX010000008">
    <property type="protein sequence ID" value="KAF2305154.1"/>
    <property type="molecule type" value="Genomic_DNA"/>
</dbReference>
<accession>A0A6A6LVZ1</accession>
<reference evidence="3 4" key="1">
    <citation type="journal article" date="2020" name="Mol. Plant">
        <title>The Chromosome-Based Rubber Tree Genome Provides New Insights into Spurge Genome Evolution and Rubber Biosynthesis.</title>
        <authorList>
            <person name="Liu J."/>
            <person name="Shi C."/>
            <person name="Shi C.C."/>
            <person name="Li W."/>
            <person name="Zhang Q.J."/>
            <person name="Zhang Y."/>
            <person name="Li K."/>
            <person name="Lu H.F."/>
            <person name="Shi C."/>
            <person name="Zhu S.T."/>
            <person name="Xiao Z.Y."/>
            <person name="Nan H."/>
            <person name="Yue Y."/>
            <person name="Zhu X.G."/>
            <person name="Wu Y."/>
            <person name="Hong X.N."/>
            <person name="Fan G.Y."/>
            <person name="Tong Y."/>
            <person name="Zhang D."/>
            <person name="Mao C.L."/>
            <person name="Liu Y.L."/>
            <person name="Hao S.J."/>
            <person name="Liu W.Q."/>
            <person name="Lv M.Q."/>
            <person name="Zhang H.B."/>
            <person name="Liu Y."/>
            <person name="Hu-Tang G.R."/>
            <person name="Wang J.P."/>
            <person name="Wang J.H."/>
            <person name="Sun Y.H."/>
            <person name="Ni S.B."/>
            <person name="Chen W.B."/>
            <person name="Zhang X.C."/>
            <person name="Jiao Y.N."/>
            <person name="Eichler E.E."/>
            <person name="Li G.H."/>
            <person name="Liu X."/>
            <person name="Gao L.Z."/>
        </authorList>
    </citation>
    <scope>NUCLEOTIDE SEQUENCE [LARGE SCALE GENOMIC DNA]</scope>
    <source>
        <strain evidence="4">cv. GT1</strain>
        <tissue evidence="3">Leaf</tissue>
    </source>
</reference>
<evidence type="ECO:0000256" key="2">
    <source>
        <dbReference type="SAM" id="Phobius"/>
    </source>
</evidence>
<name>A0A6A6LVZ1_HEVBR</name>
<dbReference type="SUPFAM" id="SSF48452">
    <property type="entry name" value="TPR-like"/>
    <property type="match status" value="1"/>
</dbReference>
<feature type="transmembrane region" description="Helical" evidence="2">
    <location>
        <begin position="146"/>
        <end position="164"/>
    </location>
</feature>
<keyword evidence="2" id="KW-1133">Transmembrane helix</keyword>
<gene>
    <name evidence="3" type="ORF">GH714_002126</name>
</gene>
<dbReference type="Gene3D" id="1.25.40.10">
    <property type="entry name" value="Tetratricopeptide repeat domain"/>
    <property type="match status" value="1"/>
</dbReference>
<dbReference type="PANTHER" id="PTHR36888">
    <property type="entry name" value="TETRATRICOPEPTIDE-LIKE HELICAL DOMAIN-CONTAINING PROTEIN-RELATED"/>
    <property type="match status" value="1"/>
</dbReference>